<organism evidence="2 3">
    <name type="scientific">Trifolium medium</name>
    <dbReference type="NCBI Taxonomy" id="97028"/>
    <lineage>
        <taxon>Eukaryota</taxon>
        <taxon>Viridiplantae</taxon>
        <taxon>Streptophyta</taxon>
        <taxon>Embryophyta</taxon>
        <taxon>Tracheophyta</taxon>
        <taxon>Spermatophyta</taxon>
        <taxon>Magnoliopsida</taxon>
        <taxon>eudicotyledons</taxon>
        <taxon>Gunneridae</taxon>
        <taxon>Pentapetalae</taxon>
        <taxon>rosids</taxon>
        <taxon>fabids</taxon>
        <taxon>Fabales</taxon>
        <taxon>Fabaceae</taxon>
        <taxon>Papilionoideae</taxon>
        <taxon>50 kb inversion clade</taxon>
        <taxon>NPAAA clade</taxon>
        <taxon>Hologalegina</taxon>
        <taxon>IRL clade</taxon>
        <taxon>Trifolieae</taxon>
        <taxon>Trifolium</taxon>
    </lineage>
</organism>
<dbReference type="EMBL" id="LXQA011056481">
    <property type="protein sequence ID" value="MCI83003.1"/>
    <property type="molecule type" value="Genomic_DNA"/>
</dbReference>
<proteinExistence type="predicted"/>
<feature type="non-terminal residue" evidence="2">
    <location>
        <position position="20"/>
    </location>
</feature>
<keyword evidence="3" id="KW-1185">Reference proteome</keyword>
<sequence length="20" mass="2091">MSARMSRGIWALAEPPGSSS</sequence>
<dbReference type="AlphaFoldDB" id="A0A392V6G5"/>
<evidence type="ECO:0000256" key="1">
    <source>
        <dbReference type="SAM" id="MobiDB-lite"/>
    </source>
</evidence>
<comment type="caution">
    <text evidence="2">The sequence shown here is derived from an EMBL/GenBank/DDBJ whole genome shotgun (WGS) entry which is preliminary data.</text>
</comment>
<evidence type="ECO:0000313" key="3">
    <source>
        <dbReference type="Proteomes" id="UP000265520"/>
    </source>
</evidence>
<dbReference type="Proteomes" id="UP000265520">
    <property type="component" value="Unassembled WGS sequence"/>
</dbReference>
<feature type="region of interest" description="Disordered" evidence="1">
    <location>
        <begin position="1"/>
        <end position="20"/>
    </location>
</feature>
<name>A0A392V6G5_9FABA</name>
<protein>
    <submittedName>
        <fullName evidence="2">Uncharacterized protein</fullName>
    </submittedName>
</protein>
<accession>A0A392V6G5</accession>
<reference evidence="2 3" key="1">
    <citation type="journal article" date="2018" name="Front. Plant Sci.">
        <title>Red Clover (Trifolium pratense) and Zigzag Clover (T. medium) - A Picture of Genomic Similarities and Differences.</title>
        <authorList>
            <person name="Dluhosova J."/>
            <person name="Istvanek J."/>
            <person name="Nedelnik J."/>
            <person name="Repkova J."/>
        </authorList>
    </citation>
    <scope>NUCLEOTIDE SEQUENCE [LARGE SCALE GENOMIC DNA]</scope>
    <source>
        <strain evidence="3">cv. 10/8</strain>
        <tissue evidence="2">Leaf</tissue>
    </source>
</reference>
<evidence type="ECO:0000313" key="2">
    <source>
        <dbReference type="EMBL" id="MCI83003.1"/>
    </source>
</evidence>